<proteinExistence type="predicted"/>
<organism evidence="1 2">
    <name type="scientific">Nibea albiflora</name>
    <name type="common">Yellow drum</name>
    <name type="synonym">Corvina albiflora</name>
    <dbReference type="NCBI Taxonomy" id="240163"/>
    <lineage>
        <taxon>Eukaryota</taxon>
        <taxon>Metazoa</taxon>
        <taxon>Chordata</taxon>
        <taxon>Craniata</taxon>
        <taxon>Vertebrata</taxon>
        <taxon>Euteleostomi</taxon>
        <taxon>Actinopterygii</taxon>
        <taxon>Neopterygii</taxon>
        <taxon>Teleostei</taxon>
        <taxon>Neoteleostei</taxon>
        <taxon>Acanthomorphata</taxon>
        <taxon>Eupercaria</taxon>
        <taxon>Sciaenidae</taxon>
        <taxon>Nibea</taxon>
    </lineage>
</organism>
<dbReference type="EMBL" id="CM024795">
    <property type="protein sequence ID" value="KAG8001080.1"/>
    <property type="molecule type" value="Genomic_DNA"/>
</dbReference>
<dbReference type="Proteomes" id="UP000805704">
    <property type="component" value="Chromosome 7"/>
</dbReference>
<accession>A0ACB7EGT6</accession>
<comment type="caution">
    <text evidence="1">The sequence shown here is derived from an EMBL/GenBank/DDBJ whole genome shotgun (WGS) entry which is preliminary data.</text>
</comment>
<sequence>VRVDQCCTAALPPETNCCLDNSRLSSDLQRDDETDGDPSGPQLQIQMNSSQCESTAPTAGGDTQRARAAEGEPGEESEIQATRGD</sequence>
<keyword evidence="2" id="KW-1185">Reference proteome</keyword>
<feature type="non-terminal residue" evidence="1">
    <location>
        <position position="1"/>
    </location>
</feature>
<protein>
    <submittedName>
        <fullName evidence="1">Uncharacterized protein</fullName>
    </submittedName>
</protein>
<reference evidence="1" key="1">
    <citation type="submission" date="2020-04" db="EMBL/GenBank/DDBJ databases">
        <title>A chromosome-scale assembly and high-density genetic map of the yellow drum (Nibea albiflora) genome.</title>
        <authorList>
            <person name="Xu D."/>
            <person name="Zhang W."/>
            <person name="Chen R."/>
            <person name="Tan P."/>
            <person name="Wang L."/>
            <person name="Song H."/>
            <person name="Tian L."/>
            <person name="Zhu Q."/>
            <person name="Wang B."/>
        </authorList>
    </citation>
    <scope>NUCLEOTIDE SEQUENCE</scope>
    <source>
        <strain evidence="1">ZJHYS-2018</strain>
    </source>
</reference>
<name>A0ACB7EGT6_NIBAL</name>
<evidence type="ECO:0000313" key="1">
    <source>
        <dbReference type="EMBL" id="KAG8001080.1"/>
    </source>
</evidence>
<gene>
    <name evidence="1" type="ORF">GBF38_006582</name>
</gene>
<evidence type="ECO:0000313" key="2">
    <source>
        <dbReference type="Proteomes" id="UP000805704"/>
    </source>
</evidence>